<evidence type="ECO:0000256" key="8">
    <source>
        <dbReference type="ARBA" id="ARBA00023136"/>
    </source>
</evidence>
<dbReference type="PRINTS" id="PR01535">
    <property type="entry name" value="VOMERONASL2R"/>
</dbReference>
<sequence length="863" mass="96351">MMCTQKWPEQGWAILQLVMVVSFSQAKELVCRQRGDPENPQMFKDGDIIIGGIFSLHSSWNDRQETYTNKPLPLECISLNFRDFQIAQAMIFAIEDINNSTDLLPGISLGYKIYDTCGSIARSVRVALALANGNEVVSVESETPCTKPAQVQAIMGDTSSSPCMAVATVIGPFHIPLISHFATCACLSDKTKYPSFLRTIPSDYYQSRALAQLVKHFGWTWVGAIRSNNDYGNNGMATFTETAQQLGICLEYSVSFFRTDPPNKIQKIIDIIKASTSRVIVAFLPFPDMDVLMYKLSQHNLTGYQWVGSEGWIFDSQIAETDKRHILDGAIGLSIPEAHVSGIREFILDLKPVNSFGNGILLEFWETLFSCNFNQSKSSAENQRVCSGHEDLSELQPSFIDMSLMPIFNNVYKGVYAVAHALHNILGCNETCNYKVELDPFVILQHIKSIHFKTKEGDEVYFNENGDPPAKYEIINWQPGENGIADFVTVGLYDASLPADKQLNLHNKSLIWPHISRQVPVSVCSEKCSPGTRKVLQKGKPVCCYDCIRCAEGEMSNTTDSVTCVKCPPEFWSNDKRDACVKKESEFLSYEEIMGALLTAASLFGTCMTAVVALIFFRHRKTPIVRANNSELSFLLLFSLTLCFLCSLTFIGRPSEWSCMLRHTAFGITFVLCISCVLGKTMVVLMAFRASLPGSNVMKWFGPTQQRLSVLVFTLIQVVICILWLTISPPFPFKNFQVIKDKIILECALGSTLGFWAVLGYIGVLATFCFLLAFLARKLPDNFNEAKFITFSMLIFCAVWITFIPAYVSSPGKFSVAVEIFAILASSFGLLICIFIPKCYIILMRPEKNTKKNMMGKGTQKTS</sequence>
<dbReference type="InterPro" id="IPR017979">
    <property type="entry name" value="GPCR_3_CS"/>
</dbReference>
<keyword evidence="16" id="KW-1185">Reference proteome</keyword>
<dbReference type="PRINTS" id="PR00248">
    <property type="entry name" value="GPCRMGR"/>
</dbReference>
<comment type="similarity">
    <text evidence="2">Belongs to the G-protein coupled receptor 3 family.</text>
</comment>
<comment type="subcellular location">
    <subcellularLocation>
        <location evidence="1">Cell membrane</location>
        <topology evidence="1">Multi-pass membrane protein</topology>
    </subcellularLocation>
</comment>
<dbReference type="CDD" id="cd15283">
    <property type="entry name" value="7tmC_V2R_pheromone"/>
    <property type="match status" value="1"/>
</dbReference>
<dbReference type="PROSITE" id="PS50259">
    <property type="entry name" value="G_PROTEIN_RECEP_F3_4"/>
    <property type="match status" value="1"/>
</dbReference>
<evidence type="ECO:0000259" key="14">
    <source>
        <dbReference type="PROSITE" id="PS50259"/>
    </source>
</evidence>
<evidence type="ECO:0000256" key="5">
    <source>
        <dbReference type="ARBA" id="ARBA00022729"/>
    </source>
</evidence>
<evidence type="ECO:0000256" key="7">
    <source>
        <dbReference type="ARBA" id="ARBA00023040"/>
    </source>
</evidence>
<dbReference type="Pfam" id="PF07562">
    <property type="entry name" value="NCD3G"/>
    <property type="match status" value="1"/>
</dbReference>
<evidence type="ECO:0000256" key="3">
    <source>
        <dbReference type="ARBA" id="ARBA00022475"/>
    </source>
</evidence>
<dbReference type="InterPro" id="IPR001828">
    <property type="entry name" value="ANF_lig-bd_rcpt"/>
</dbReference>
<proteinExistence type="inferred from homology"/>
<dbReference type="Gene3D" id="3.40.50.2300">
    <property type="match status" value="2"/>
</dbReference>
<dbReference type="PANTHER" id="PTHR24061:SF528">
    <property type="entry name" value="C-FAMILY ODORANT RECEPTOR OLFCD2-RELATED"/>
    <property type="match status" value="1"/>
</dbReference>
<dbReference type="Pfam" id="PF00003">
    <property type="entry name" value="7tm_3"/>
    <property type="match status" value="1"/>
</dbReference>
<feature type="domain" description="G-protein coupled receptors family 3 profile" evidence="14">
    <location>
        <begin position="594"/>
        <end position="858"/>
    </location>
</feature>
<feature type="transmembrane region" description="Helical" evidence="12">
    <location>
        <begin position="820"/>
        <end position="843"/>
    </location>
</feature>
<dbReference type="InterPro" id="IPR038550">
    <property type="entry name" value="GPCR_3_9-Cys_sf"/>
</dbReference>
<evidence type="ECO:0000256" key="1">
    <source>
        <dbReference type="ARBA" id="ARBA00004651"/>
    </source>
</evidence>
<keyword evidence="9" id="KW-0675">Receptor</keyword>
<keyword evidence="5 13" id="KW-0732">Signal</keyword>
<accession>A0AA88MXN8</accession>
<dbReference type="PANTHER" id="PTHR24061">
    <property type="entry name" value="CALCIUM-SENSING RECEPTOR-RELATED"/>
    <property type="match status" value="1"/>
</dbReference>
<dbReference type="GO" id="GO:0005886">
    <property type="term" value="C:plasma membrane"/>
    <property type="evidence" value="ECO:0007669"/>
    <property type="project" value="UniProtKB-SubCell"/>
</dbReference>
<feature type="transmembrane region" description="Helical" evidence="12">
    <location>
        <begin position="755"/>
        <end position="776"/>
    </location>
</feature>
<evidence type="ECO:0000256" key="2">
    <source>
        <dbReference type="ARBA" id="ARBA00007242"/>
    </source>
</evidence>
<gene>
    <name evidence="15" type="ORF">Q5P01_010348</name>
</gene>
<keyword evidence="10" id="KW-0325">Glycoprotein</keyword>
<dbReference type="GO" id="GO:0004930">
    <property type="term" value="F:G protein-coupled receptor activity"/>
    <property type="evidence" value="ECO:0007669"/>
    <property type="project" value="UniProtKB-KW"/>
</dbReference>
<comment type="caution">
    <text evidence="15">The sequence shown here is derived from an EMBL/GenBank/DDBJ whole genome shotgun (WGS) entry which is preliminary data.</text>
</comment>
<dbReference type="PROSITE" id="PS00981">
    <property type="entry name" value="G_PROTEIN_RECEP_F3_3"/>
    <property type="match status" value="1"/>
</dbReference>
<evidence type="ECO:0000256" key="11">
    <source>
        <dbReference type="ARBA" id="ARBA00023224"/>
    </source>
</evidence>
<feature type="transmembrane region" description="Helical" evidence="12">
    <location>
        <begin position="708"/>
        <end position="727"/>
    </location>
</feature>
<dbReference type="InterPro" id="IPR004073">
    <property type="entry name" value="GPCR_3_vmron_rcpt_2"/>
</dbReference>
<feature type="chain" id="PRO_5041721653" description="G-protein coupled receptors family 3 profile domain-containing protein" evidence="13">
    <location>
        <begin position="27"/>
        <end position="863"/>
    </location>
</feature>
<keyword evidence="8 12" id="KW-0472">Membrane</keyword>
<dbReference type="EMBL" id="JAUPFM010000007">
    <property type="protein sequence ID" value="KAK2847349.1"/>
    <property type="molecule type" value="Genomic_DNA"/>
</dbReference>
<dbReference type="InterPro" id="IPR011500">
    <property type="entry name" value="GPCR_3_9-Cys_dom"/>
</dbReference>
<name>A0AA88MXN8_CHASR</name>
<evidence type="ECO:0000313" key="16">
    <source>
        <dbReference type="Proteomes" id="UP001187415"/>
    </source>
</evidence>
<dbReference type="Pfam" id="PF01094">
    <property type="entry name" value="ANF_receptor"/>
    <property type="match status" value="1"/>
</dbReference>
<dbReference type="InterPro" id="IPR017978">
    <property type="entry name" value="GPCR_3_C"/>
</dbReference>
<dbReference type="Gene3D" id="2.10.50.30">
    <property type="entry name" value="GPCR, family 3, nine cysteines domain"/>
    <property type="match status" value="1"/>
</dbReference>
<dbReference type="SUPFAM" id="SSF53822">
    <property type="entry name" value="Periplasmic binding protein-like I"/>
    <property type="match status" value="1"/>
</dbReference>
<keyword evidence="6 12" id="KW-1133">Transmembrane helix</keyword>
<evidence type="ECO:0000256" key="4">
    <source>
        <dbReference type="ARBA" id="ARBA00022692"/>
    </source>
</evidence>
<feature type="signal peptide" evidence="13">
    <location>
        <begin position="1"/>
        <end position="26"/>
    </location>
</feature>
<feature type="transmembrane region" description="Helical" evidence="12">
    <location>
        <begin position="664"/>
        <end position="688"/>
    </location>
</feature>
<feature type="transmembrane region" description="Helical" evidence="12">
    <location>
        <begin position="788"/>
        <end position="808"/>
    </location>
</feature>
<dbReference type="CDD" id="cd06364">
    <property type="entry name" value="PBP1_CaSR"/>
    <property type="match status" value="1"/>
</dbReference>
<dbReference type="AlphaFoldDB" id="A0AA88MXN8"/>
<keyword evidence="3" id="KW-1003">Cell membrane</keyword>
<evidence type="ECO:0000256" key="12">
    <source>
        <dbReference type="SAM" id="Phobius"/>
    </source>
</evidence>
<protein>
    <recommendedName>
        <fullName evidence="14">G-protein coupled receptors family 3 profile domain-containing protein</fullName>
    </recommendedName>
</protein>
<dbReference type="FunFam" id="2.10.50.30:FF:000002">
    <property type="entry name" value="Vomeronasal 2 receptor, h1"/>
    <property type="match status" value="1"/>
</dbReference>
<evidence type="ECO:0000256" key="10">
    <source>
        <dbReference type="ARBA" id="ARBA00023180"/>
    </source>
</evidence>
<dbReference type="InterPro" id="IPR028082">
    <property type="entry name" value="Peripla_BP_I"/>
</dbReference>
<evidence type="ECO:0000256" key="13">
    <source>
        <dbReference type="SAM" id="SignalP"/>
    </source>
</evidence>
<keyword evidence="4 12" id="KW-0812">Transmembrane</keyword>
<dbReference type="InterPro" id="IPR000068">
    <property type="entry name" value="GPCR_3_Ca_sens_rcpt-rel"/>
</dbReference>
<keyword evidence="11" id="KW-0807">Transducer</keyword>
<dbReference type="FunFam" id="3.40.50.2300:FF:000016">
    <property type="entry name" value="Taste 1 receptor member 2"/>
    <property type="match status" value="1"/>
</dbReference>
<feature type="transmembrane region" description="Helical" evidence="12">
    <location>
        <begin position="593"/>
        <end position="617"/>
    </location>
</feature>
<dbReference type="Proteomes" id="UP001187415">
    <property type="component" value="Unassembled WGS sequence"/>
</dbReference>
<evidence type="ECO:0000313" key="15">
    <source>
        <dbReference type="EMBL" id="KAK2847349.1"/>
    </source>
</evidence>
<evidence type="ECO:0000256" key="6">
    <source>
        <dbReference type="ARBA" id="ARBA00022989"/>
    </source>
</evidence>
<reference evidence="15" key="1">
    <citation type="submission" date="2023-07" db="EMBL/GenBank/DDBJ databases">
        <title>Chromosome-level Genome Assembly of Striped Snakehead (Channa striata).</title>
        <authorList>
            <person name="Liu H."/>
        </authorList>
    </citation>
    <scope>NUCLEOTIDE SEQUENCE</scope>
    <source>
        <strain evidence="15">Gz</strain>
        <tissue evidence="15">Muscle</tissue>
    </source>
</reference>
<evidence type="ECO:0000256" key="9">
    <source>
        <dbReference type="ARBA" id="ARBA00023170"/>
    </source>
</evidence>
<organism evidence="15 16">
    <name type="scientific">Channa striata</name>
    <name type="common">Snakehead murrel</name>
    <name type="synonym">Ophicephalus striatus</name>
    <dbReference type="NCBI Taxonomy" id="64152"/>
    <lineage>
        <taxon>Eukaryota</taxon>
        <taxon>Metazoa</taxon>
        <taxon>Chordata</taxon>
        <taxon>Craniata</taxon>
        <taxon>Vertebrata</taxon>
        <taxon>Euteleostomi</taxon>
        <taxon>Actinopterygii</taxon>
        <taxon>Neopterygii</taxon>
        <taxon>Teleostei</taxon>
        <taxon>Neoteleostei</taxon>
        <taxon>Acanthomorphata</taxon>
        <taxon>Anabantaria</taxon>
        <taxon>Anabantiformes</taxon>
        <taxon>Channoidei</taxon>
        <taxon>Channidae</taxon>
        <taxon>Channa</taxon>
    </lineage>
</organism>
<dbReference type="InterPro" id="IPR000337">
    <property type="entry name" value="GPCR_3"/>
</dbReference>
<feature type="transmembrane region" description="Helical" evidence="12">
    <location>
        <begin position="632"/>
        <end position="652"/>
    </location>
</feature>
<keyword evidence="7" id="KW-0297">G-protein coupled receptor</keyword>